<dbReference type="EMBL" id="JAUCGQ010000002">
    <property type="protein sequence ID" value="MDM7855983.1"/>
    <property type="molecule type" value="Genomic_DNA"/>
</dbReference>
<protein>
    <submittedName>
        <fullName evidence="1">Uncharacterized protein</fullName>
    </submittedName>
</protein>
<dbReference type="Proteomes" id="UP001529338">
    <property type="component" value="Unassembled WGS sequence"/>
</dbReference>
<evidence type="ECO:0000313" key="1">
    <source>
        <dbReference type="EMBL" id="MDM7855983.1"/>
    </source>
</evidence>
<keyword evidence="2" id="KW-1185">Reference proteome</keyword>
<organism evidence="1 2">
    <name type="scientific">Cellulomonas alba</name>
    <dbReference type="NCBI Taxonomy" id="3053467"/>
    <lineage>
        <taxon>Bacteria</taxon>
        <taxon>Bacillati</taxon>
        <taxon>Actinomycetota</taxon>
        <taxon>Actinomycetes</taxon>
        <taxon>Micrococcales</taxon>
        <taxon>Cellulomonadaceae</taxon>
        <taxon>Cellulomonas</taxon>
    </lineage>
</organism>
<evidence type="ECO:0000313" key="2">
    <source>
        <dbReference type="Proteomes" id="UP001529338"/>
    </source>
</evidence>
<sequence length="125" mass="14048">MGRVTERYEHRRTGDRELLGWLRAEGDDYVAVDLLGRELTDAVDWPTAEEALDARGLRWLSDLWQLRLDDGSVERVRIVEVRPDDRVVVKRDDLGAVGAEQVVHVLPFPAPAALQPFAGDPHVLG</sequence>
<reference evidence="1 2" key="1">
    <citation type="submission" date="2023-06" db="EMBL/GenBank/DDBJ databases">
        <title>Cellulomonas sp. MW4 Whole genome sequence.</title>
        <authorList>
            <person name="Park S."/>
        </authorList>
    </citation>
    <scope>NUCLEOTIDE SEQUENCE [LARGE SCALE GENOMIC DNA]</scope>
    <source>
        <strain evidence="1 2">MW4</strain>
    </source>
</reference>
<comment type="caution">
    <text evidence="1">The sequence shown here is derived from an EMBL/GenBank/DDBJ whole genome shotgun (WGS) entry which is preliminary data.</text>
</comment>
<accession>A0ABT7SII1</accession>
<gene>
    <name evidence="1" type="ORF">QRT04_13685</name>
</gene>
<name>A0ABT7SII1_9CELL</name>
<proteinExistence type="predicted"/>